<organism evidence="2 3">
    <name type="scientific">Dryococelus australis</name>
    <dbReference type="NCBI Taxonomy" id="614101"/>
    <lineage>
        <taxon>Eukaryota</taxon>
        <taxon>Metazoa</taxon>
        <taxon>Ecdysozoa</taxon>
        <taxon>Arthropoda</taxon>
        <taxon>Hexapoda</taxon>
        <taxon>Insecta</taxon>
        <taxon>Pterygota</taxon>
        <taxon>Neoptera</taxon>
        <taxon>Polyneoptera</taxon>
        <taxon>Phasmatodea</taxon>
        <taxon>Verophasmatodea</taxon>
        <taxon>Anareolatae</taxon>
        <taxon>Phasmatidae</taxon>
        <taxon>Eurycanthinae</taxon>
        <taxon>Dryococelus</taxon>
    </lineage>
</organism>
<sequence length="92" mass="11125">MEHIECIHVLYCCDANHTKRKKRRTFELEKRDQLSPDTSRIHRRNKIKEEMVAVARNKLARSRHIKHDEKQQRRHRMMNQSPTSANSSKEFS</sequence>
<comment type="caution">
    <text evidence="2">The sequence shown here is derived from an EMBL/GenBank/DDBJ whole genome shotgun (WGS) entry which is preliminary data.</text>
</comment>
<accession>A0ABQ9HYL3</accession>
<dbReference type="EMBL" id="JARBHB010000003">
    <property type="protein sequence ID" value="KAJ8889475.1"/>
    <property type="molecule type" value="Genomic_DNA"/>
</dbReference>
<evidence type="ECO:0000256" key="1">
    <source>
        <dbReference type="SAM" id="MobiDB-lite"/>
    </source>
</evidence>
<evidence type="ECO:0000313" key="2">
    <source>
        <dbReference type="EMBL" id="KAJ8889475.1"/>
    </source>
</evidence>
<feature type="region of interest" description="Disordered" evidence="1">
    <location>
        <begin position="60"/>
        <end position="92"/>
    </location>
</feature>
<protein>
    <submittedName>
        <fullName evidence="2">Uncharacterized protein</fullName>
    </submittedName>
</protein>
<keyword evidence="3" id="KW-1185">Reference proteome</keyword>
<feature type="compositionally biased region" description="Polar residues" evidence="1">
    <location>
        <begin position="78"/>
        <end position="92"/>
    </location>
</feature>
<name>A0ABQ9HYL3_9NEOP</name>
<proteinExistence type="predicted"/>
<dbReference type="Proteomes" id="UP001159363">
    <property type="component" value="Chromosome 3"/>
</dbReference>
<reference evidence="2 3" key="1">
    <citation type="submission" date="2023-02" db="EMBL/GenBank/DDBJ databases">
        <title>LHISI_Scaffold_Assembly.</title>
        <authorList>
            <person name="Stuart O.P."/>
            <person name="Cleave R."/>
            <person name="Magrath M.J.L."/>
            <person name="Mikheyev A.S."/>
        </authorList>
    </citation>
    <scope>NUCLEOTIDE SEQUENCE [LARGE SCALE GENOMIC DNA]</scope>
    <source>
        <strain evidence="2">Daus_M_001</strain>
        <tissue evidence="2">Leg muscle</tissue>
    </source>
</reference>
<gene>
    <name evidence="2" type="ORF">PR048_008974</name>
</gene>
<evidence type="ECO:0000313" key="3">
    <source>
        <dbReference type="Proteomes" id="UP001159363"/>
    </source>
</evidence>